<comment type="cofactor">
    <cofactor evidence="1">
        <name>FAD</name>
        <dbReference type="ChEBI" id="CHEBI:57692"/>
    </cofactor>
</comment>
<dbReference type="PANTHER" id="PTHR22754">
    <property type="entry name" value="DISCO-INTERACTING PROTEIN 2 DIP2 -RELATED"/>
    <property type="match status" value="1"/>
</dbReference>
<dbReference type="InterPro" id="IPR006091">
    <property type="entry name" value="Acyl-CoA_Oxase/DH_mid-dom"/>
</dbReference>
<dbReference type="PROSITE" id="PS50075">
    <property type="entry name" value="CARRIER"/>
    <property type="match status" value="1"/>
</dbReference>
<evidence type="ECO:0000256" key="7">
    <source>
        <dbReference type="ARBA" id="ARBA00022630"/>
    </source>
</evidence>
<proteinExistence type="inferred from homology"/>
<evidence type="ECO:0000256" key="3">
    <source>
        <dbReference type="ARBA" id="ARBA00009347"/>
    </source>
</evidence>
<dbReference type="InterPro" id="IPR025110">
    <property type="entry name" value="AMP-bd_C"/>
</dbReference>
<dbReference type="Gene3D" id="2.40.110.10">
    <property type="entry name" value="Butyryl-CoA Dehydrogenase, subunit A, domain 2"/>
    <property type="match status" value="1"/>
</dbReference>
<dbReference type="Gene3D" id="1.10.1200.10">
    <property type="entry name" value="ACP-like"/>
    <property type="match status" value="1"/>
</dbReference>
<evidence type="ECO:0000256" key="8">
    <source>
        <dbReference type="ARBA" id="ARBA00022827"/>
    </source>
</evidence>
<keyword evidence="6" id="KW-0436">Ligase</keyword>
<dbReference type="GO" id="GO:0016627">
    <property type="term" value="F:oxidoreductase activity, acting on the CH-CH group of donors"/>
    <property type="evidence" value="ECO:0007669"/>
    <property type="project" value="InterPro"/>
</dbReference>
<keyword evidence="5" id="KW-0597">Phosphoprotein</keyword>
<dbReference type="InterPro" id="IPR040097">
    <property type="entry name" value="FAAL/FAAC"/>
</dbReference>
<dbReference type="SUPFAM" id="SSF56801">
    <property type="entry name" value="Acetyl-CoA synthetase-like"/>
    <property type="match status" value="1"/>
</dbReference>
<name>A0AAE6QEA2_9PSED</name>
<keyword evidence="9" id="KW-0276">Fatty acid metabolism</keyword>
<evidence type="ECO:0000259" key="11">
    <source>
        <dbReference type="PROSITE" id="PS50075"/>
    </source>
</evidence>
<dbReference type="InterPro" id="IPR020806">
    <property type="entry name" value="PKS_PP-bd"/>
</dbReference>
<evidence type="ECO:0000313" key="12">
    <source>
        <dbReference type="EMBL" id="QGT80910.1"/>
    </source>
</evidence>
<keyword evidence="8" id="KW-0274">FAD</keyword>
<evidence type="ECO:0000256" key="5">
    <source>
        <dbReference type="ARBA" id="ARBA00022553"/>
    </source>
</evidence>
<dbReference type="Gene3D" id="3.30.300.30">
    <property type="match status" value="1"/>
</dbReference>
<dbReference type="SMART" id="SM00823">
    <property type="entry name" value="PKS_PP"/>
    <property type="match status" value="1"/>
</dbReference>
<dbReference type="Pfam" id="PF02771">
    <property type="entry name" value="Acyl-CoA_dh_N"/>
    <property type="match status" value="1"/>
</dbReference>
<dbReference type="Proteomes" id="UP000423413">
    <property type="component" value="Chromosome"/>
</dbReference>
<dbReference type="GO" id="GO:0016874">
    <property type="term" value="F:ligase activity"/>
    <property type="evidence" value="ECO:0007669"/>
    <property type="project" value="UniProtKB-KW"/>
</dbReference>
<gene>
    <name evidence="12" type="ORF">GMO17_06805</name>
</gene>
<evidence type="ECO:0000256" key="10">
    <source>
        <dbReference type="ARBA" id="ARBA00023098"/>
    </source>
</evidence>
<dbReference type="InterPro" id="IPR036250">
    <property type="entry name" value="AcylCo_DH-like_C"/>
</dbReference>
<organism evidence="12 13">
    <name type="scientific">Pseudomonas coronafaciens pv. coronafaciens</name>
    <dbReference type="NCBI Taxonomy" id="235275"/>
    <lineage>
        <taxon>Bacteria</taxon>
        <taxon>Pseudomonadati</taxon>
        <taxon>Pseudomonadota</taxon>
        <taxon>Gammaproteobacteria</taxon>
        <taxon>Pseudomonadales</taxon>
        <taxon>Pseudomonadaceae</taxon>
        <taxon>Pseudomonas</taxon>
        <taxon>Pseudomonas coronafaciens</taxon>
    </lineage>
</organism>
<protein>
    <submittedName>
        <fullName evidence="12">AMP-binding protein</fullName>
    </submittedName>
</protein>
<evidence type="ECO:0000256" key="4">
    <source>
        <dbReference type="ARBA" id="ARBA00022450"/>
    </source>
</evidence>
<keyword evidence="7" id="KW-0285">Flavoprotein</keyword>
<dbReference type="Pfam" id="PF00441">
    <property type="entry name" value="Acyl-CoA_dh_1"/>
    <property type="match status" value="1"/>
</dbReference>
<evidence type="ECO:0000256" key="1">
    <source>
        <dbReference type="ARBA" id="ARBA00001974"/>
    </source>
</evidence>
<evidence type="ECO:0000313" key="13">
    <source>
        <dbReference type="Proteomes" id="UP000423413"/>
    </source>
</evidence>
<dbReference type="Gene3D" id="1.20.140.10">
    <property type="entry name" value="Butyryl-CoA Dehydrogenase, subunit A, domain 3"/>
    <property type="match status" value="1"/>
</dbReference>
<dbReference type="Pfam" id="PF23024">
    <property type="entry name" value="AMP-dom_DIP2-like"/>
    <property type="match status" value="1"/>
</dbReference>
<keyword evidence="4" id="KW-0596">Phosphopantetheine</keyword>
<dbReference type="GO" id="GO:0071766">
    <property type="term" value="P:Actinobacterium-type cell wall biogenesis"/>
    <property type="evidence" value="ECO:0007669"/>
    <property type="project" value="UniProtKB-ARBA"/>
</dbReference>
<evidence type="ECO:0000256" key="6">
    <source>
        <dbReference type="ARBA" id="ARBA00022598"/>
    </source>
</evidence>
<dbReference type="GO" id="GO:0031177">
    <property type="term" value="F:phosphopantetheine binding"/>
    <property type="evidence" value="ECO:0007669"/>
    <property type="project" value="InterPro"/>
</dbReference>
<dbReference type="GO" id="GO:0005886">
    <property type="term" value="C:plasma membrane"/>
    <property type="evidence" value="ECO:0007669"/>
    <property type="project" value="TreeGrafter"/>
</dbReference>
<dbReference type="InterPro" id="IPR037069">
    <property type="entry name" value="AcylCoA_DH/ox_N_sf"/>
</dbReference>
<dbReference type="Pfam" id="PF00550">
    <property type="entry name" value="PP-binding"/>
    <property type="match status" value="1"/>
</dbReference>
<feature type="domain" description="Carrier" evidence="11">
    <location>
        <begin position="1143"/>
        <end position="1220"/>
    </location>
</feature>
<sequence>MSQASSAAPVGTVYDQLRNKADVAGDHLAFVNLRDGTQEDIPVTYFQLHQRCCRLAAALGRRSVNQERVLILLPQGVDFVVGFLGTITSGAIAVPAHTPRRNKRSWATFEAIVADCEPTLILTNIQTRENLLASAGENPIVEQLNFACLEELELEAFDTQWQPPVIVASDVAFLQYTSGSTKKPKGVMVSHQNLLHNAHLTATHMGHDQNTVIVSWLPLFHDLGLIGIAIQTVYVGATCYMMSPAAFSGKPVLWLQAISRYRACTTMSSDFGYRLCTKLIRDEQLVDIDLSCWKNALNAAEPIHASTLHDFTRRFTPLGFSAQTFFPAYGMAEATLLCTTSRVGELPVTAHVDRAACDQGRLVVREIDPSSSIELVSSGRPASDMDIKIVNPDTLERCTDGEMGEIWVAGASIARGYWRNAEETAKTFHVPLAGVADYRYLRTGDIGALLGDELFVTGRLKDLIIIRGRNVYPQDVELTVRNSHAAFAVVNGVAFSIEQGGEERLVIVQEVDRVFRKSIDVDELKAIVREAIWADHDIQVADIVLINRASLPKTTSGKVQRNGTRQAYLDGSLVSIDIAAKEPVVTARHDLEAPVVGPSVTEQRAALASEHVAWVRDYASQRLNIQLIDGRRMLPPYVAMDLAERGLMGTLVPKAYGGQDLGYVATLRVIEQMAAIDLTFAHYVLVHSFLGTLPVLLGGNAALKDEVLPQLASGRRLAAFALTEPGAGSNPLAVSTTASVTANGVNLSGEKCYSGHASWAAFISVFAAEVDERGNHLGISGFLVRQGEAGLKMGKEAMTMGMRGMVQSSFSLADTPVADSWRLGAPGEGMKVAQPSMTATRLPIAVAALGTMKRCVQLMHRYSSSRQVASGRLLDNPATVLAIKEIVFQIAEVKALVYGIAERKDAGTHVPIEVLHIAKIVAPEYLGRAVDRLVQVLGGRGYTENNIASQMMRDARVMRIFEGPTETLQAHLGAKLAHDALEFDHFLRHTLNQPALADLLKGAIEQATRLESMAPFERVQDQKKWSHNRIAETACRVGLHAFLLSSTALLHDPQRAQIITWSELLLDEALLKLTRVTPLEQRGFAVADIESSLGSYLADIGDVDMSLPGEEWELDPLLRRNPAPAVVTKPSKPAVVNTVVEPVADLNLLPWLLAKIAELAELPVDAVSARESFGALGVDSVIAAQLAAAITDYAGLEVDPPIFWHFPTPEKLIAHLGESMAVSQGVLVQQAVASEQTTPSAASSLLARLRAELI</sequence>
<dbReference type="InterPro" id="IPR009081">
    <property type="entry name" value="PP-bd_ACP"/>
</dbReference>
<dbReference type="InterPro" id="IPR006162">
    <property type="entry name" value="Ppantetheine_attach_site"/>
</dbReference>
<evidence type="ECO:0000256" key="9">
    <source>
        <dbReference type="ARBA" id="ARBA00022832"/>
    </source>
</evidence>
<dbReference type="Pfam" id="PF00501">
    <property type="entry name" value="AMP-binding"/>
    <property type="match status" value="1"/>
</dbReference>
<dbReference type="SUPFAM" id="SSF47203">
    <property type="entry name" value="Acyl-CoA dehydrogenase C-terminal domain-like"/>
    <property type="match status" value="1"/>
</dbReference>
<dbReference type="InterPro" id="IPR013786">
    <property type="entry name" value="AcylCoA_DH/ox_N"/>
</dbReference>
<dbReference type="SUPFAM" id="SSF47336">
    <property type="entry name" value="ACP-like"/>
    <property type="match status" value="1"/>
</dbReference>
<keyword evidence="10" id="KW-0443">Lipid metabolism</keyword>
<dbReference type="Gene3D" id="3.40.50.12780">
    <property type="entry name" value="N-terminal domain of ligase-like"/>
    <property type="match status" value="1"/>
</dbReference>
<dbReference type="InterPro" id="IPR000873">
    <property type="entry name" value="AMP-dep_synth/lig_dom"/>
</dbReference>
<dbReference type="InterPro" id="IPR009100">
    <property type="entry name" value="AcylCoA_DH/oxidase_NM_dom_sf"/>
</dbReference>
<dbReference type="InterPro" id="IPR009075">
    <property type="entry name" value="AcylCo_DH/oxidase_C"/>
</dbReference>
<dbReference type="Gene3D" id="1.10.540.10">
    <property type="entry name" value="Acyl-CoA dehydrogenase/oxidase, N-terminal domain"/>
    <property type="match status" value="1"/>
</dbReference>
<dbReference type="CDD" id="cd00567">
    <property type="entry name" value="ACAD"/>
    <property type="match status" value="1"/>
</dbReference>
<dbReference type="FunFam" id="3.40.50.12780:FF:000013">
    <property type="entry name" value="Long-chain-fatty-acid--AMP ligase FadD32"/>
    <property type="match status" value="1"/>
</dbReference>
<dbReference type="SMART" id="SM01294">
    <property type="entry name" value="PKS_PP_betabranch"/>
    <property type="match status" value="1"/>
</dbReference>
<reference evidence="12 13" key="1">
    <citation type="submission" date="2019-11" db="EMBL/GenBank/DDBJ databases">
        <title>Complete genome sequence of Pseudomonas syringae pv. coronafaciens isolate B19001 originated in imported oat cereal.</title>
        <authorList>
            <person name="Kim S.M."/>
            <person name="Lee B.C."/>
            <person name="Seo S.J."/>
            <person name="Lee J.E."/>
            <person name="Choi N.J."/>
            <person name="Park J.H."/>
        </authorList>
    </citation>
    <scope>NUCLEOTIDE SEQUENCE [LARGE SCALE GENOMIC DNA]</scope>
    <source>
        <strain evidence="12 13">B19001</strain>
    </source>
</reference>
<dbReference type="InterPro" id="IPR045851">
    <property type="entry name" value="AMP-bd_C_sf"/>
</dbReference>
<comment type="similarity">
    <text evidence="2">Belongs to the ATP-dependent AMP-binding enzyme family.</text>
</comment>
<dbReference type="InterPro" id="IPR046373">
    <property type="entry name" value="Acyl-CoA_Oxase/DH_mid-dom_sf"/>
</dbReference>
<dbReference type="SUPFAM" id="SSF56645">
    <property type="entry name" value="Acyl-CoA dehydrogenase NM domain-like"/>
    <property type="match status" value="1"/>
</dbReference>
<dbReference type="GO" id="GO:0006633">
    <property type="term" value="P:fatty acid biosynthetic process"/>
    <property type="evidence" value="ECO:0007669"/>
    <property type="project" value="TreeGrafter"/>
</dbReference>
<dbReference type="RefSeq" id="WP_191892805.1">
    <property type="nucleotide sequence ID" value="NZ_CP046441.1"/>
</dbReference>
<dbReference type="GO" id="GO:0050660">
    <property type="term" value="F:flavin adenine dinucleotide binding"/>
    <property type="evidence" value="ECO:0007669"/>
    <property type="project" value="InterPro"/>
</dbReference>
<dbReference type="Pfam" id="PF02770">
    <property type="entry name" value="Acyl-CoA_dh_M"/>
    <property type="match status" value="1"/>
</dbReference>
<dbReference type="InterPro" id="IPR036736">
    <property type="entry name" value="ACP-like_sf"/>
</dbReference>
<evidence type="ECO:0000256" key="2">
    <source>
        <dbReference type="ARBA" id="ARBA00006432"/>
    </source>
</evidence>
<accession>A0AAE6QEA2</accession>
<dbReference type="AlphaFoldDB" id="A0AAE6QEA2"/>
<dbReference type="PROSITE" id="PS00012">
    <property type="entry name" value="PHOSPHOPANTETHEINE"/>
    <property type="match status" value="1"/>
</dbReference>
<dbReference type="EMBL" id="CP046441">
    <property type="protein sequence ID" value="QGT80910.1"/>
    <property type="molecule type" value="Genomic_DNA"/>
</dbReference>
<dbReference type="PANTHER" id="PTHR22754:SF32">
    <property type="entry name" value="DISCO-INTERACTING PROTEIN 2"/>
    <property type="match status" value="1"/>
</dbReference>
<dbReference type="InterPro" id="IPR042099">
    <property type="entry name" value="ANL_N_sf"/>
</dbReference>
<comment type="similarity">
    <text evidence="3">Belongs to the acyl-CoA dehydrogenase family.</text>
</comment>
<dbReference type="GO" id="GO:0070566">
    <property type="term" value="F:adenylyltransferase activity"/>
    <property type="evidence" value="ECO:0007669"/>
    <property type="project" value="TreeGrafter"/>
</dbReference>
<dbReference type="CDD" id="cd05931">
    <property type="entry name" value="FAAL"/>
    <property type="match status" value="1"/>
</dbReference>